<gene>
    <name evidence="1" type="ORF">MUY27_11495</name>
</gene>
<organism evidence="1 2">
    <name type="scientific">Mucilaginibacter straminoryzae</name>
    <dbReference type="NCBI Taxonomy" id="2932774"/>
    <lineage>
        <taxon>Bacteria</taxon>
        <taxon>Pseudomonadati</taxon>
        <taxon>Bacteroidota</taxon>
        <taxon>Sphingobacteriia</taxon>
        <taxon>Sphingobacteriales</taxon>
        <taxon>Sphingobacteriaceae</taxon>
        <taxon>Mucilaginibacter</taxon>
    </lineage>
</organism>
<keyword evidence="2" id="KW-1185">Reference proteome</keyword>
<sequence>MISRFFSSSSKLAAVCMPALLFIACEGHRPESSTGDTTSTANSAKAEALSGKMCFQKVSGLQGNDTLAVTLNINDGKVTGKMENVIYEKDSRRGTLEGTLNGNDINAVWKYMQEGAIDTLHVSFRLNGAELWQYPIKFNSKTNREQTDVMDTAWVKLQKVDCK</sequence>
<evidence type="ECO:0000313" key="1">
    <source>
        <dbReference type="EMBL" id="MCJ8210334.1"/>
    </source>
</evidence>
<name>A0A9X1X835_9SPHI</name>
<dbReference type="PROSITE" id="PS51257">
    <property type="entry name" value="PROKAR_LIPOPROTEIN"/>
    <property type="match status" value="1"/>
</dbReference>
<dbReference type="AlphaFoldDB" id="A0A9X1X835"/>
<dbReference type="Proteomes" id="UP001139450">
    <property type="component" value="Unassembled WGS sequence"/>
</dbReference>
<dbReference type="EMBL" id="JALJEJ010000004">
    <property type="protein sequence ID" value="MCJ8210334.1"/>
    <property type="molecule type" value="Genomic_DNA"/>
</dbReference>
<reference evidence="1" key="1">
    <citation type="submission" date="2022-04" db="EMBL/GenBank/DDBJ databases">
        <title>Mucilaginibacter sp. RS28 isolated from freshwater.</title>
        <authorList>
            <person name="Ko S.-R."/>
        </authorList>
    </citation>
    <scope>NUCLEOTIDE SEQUENCE</scope>
    <source>
        <strain evidence="1">RS28</strain>
    </source>
</reference>
<proteinExistence type="predicted"/>
<dbReference type="RefSeq" id="WP_245130170.1">
    <property type="nucleotide sequence ID" value="NZ_JALJEJ010000004.1"/>
</dbReference>
<accession>A0A9X1X835</accession>
<protein>
    <recommendedName>
        <fullName evidence="3">Lipoprotein</fullName>
    </recommendedName>
</protein>
<evidence type="ECO:0000313" key="2">
    <source>
        <dbReference type="Proteomes" id="UP001139450"/>
    </source>
</evidence>
<evidence type="ECO:0008006" key="3">
    <source>
        <dbReference type="Google" id="ProtNLM"/>
    </source>
</evidence>
<comment type="caution">
    <text evidence="1">The sequence shown here is derived from an EMBL/GenBank/DDBJ whole genome shotgun (WGS) entry which is preliminary data.</text>
</comment>